<dbReference type="EMBL" id="LAZR01018383">
    <property type="protein sequence ID" value="KKL96618.1"/>
    <property type="molecule type" value="Genomic_DNA"/>
</dbReference>
<dbReference type="Gene3D" id="3.40.50.300">
    <property type="entry name" value="P-loop containing nucleotide triphosphate hydrolases"/>
    <property type="match status" value="1"/>
</dbReference>
<evidence type="ECO:0000259" key="3">
    <source>
        <dbReference type="Pfam" id="PF00005"/>
    </source>
</evidence>
<accession>A0A0F9GCV2</accession>
<comment type="caution">
    <text evidence="4">The sequence shown here is derived from an EMBL/GenBank/DDBJ whole genome shotgun (WGS) entry which is preliminary data.</text>
</comment>
<evidence type="ECO:0000313" key="4">
    <source>
        <dbReference type="EMBL" id="KKL96618.1"/>
    </source>
</evidence>
<dbReference type="Pfam" id="PF00005">
    <property type="entry name" value="ABC_tran"/>
    <property type="match status" value="1"/>
</dbReference>
<dbReference type="NCBIfam" id="TIGR04255">
    <property type="entry name" value="sporadTIGR04255"/>
    <property type="match status" value="1"/>
</dbReference>
<reference evidence="4" key="1">
    <citation type="journal article" date="2015" name="Nature">
        <title>Complex archaea that bridge the gap between prokaryotes and eukaryotes.</title>
        <authorList>
            <person name="Spang A."/>
            <person name="Saw J.H."/>
            <person name="Jorgensen S.L."/>
            <person name="Zaremba-Niedzwiedzka K."/>
            <person name="Martijn J."/>
            <person name="Lind A.E."/>
            <person name="van Eijk R."/>
            <person name="Schleper C."/>
            <person name="Guy L."/>
            <person name="Ettema T.J."/>
        </authorList>
    </citation>
    <scope>NUCLEOTIDE SEQUENCE</scope>
</reference>
<keyword evidence="1" id="KW-0547">Nucleotide-binding</keyword>
<sequence length="223" mass="25388">RGGVLSVGQRQLLSFARALLVDPRILVLDEATSSVDQTLAKIWQFSTTDDQITMNVKTDSLDITSTQHKTYNHLGSTEKFRDVIELAVSEFFEALPLPIISRVGLRYIDHCPVQDKTTPAFTSWYNTILPTSRFPIEDAINMSTAVIVRRGDMTLRYAEELKQQEDDQWMLLLDFDASKENIEPKDCLTVTDDLHVLIADEFKRTAQEPFEQYMRGTPANAQD</sequence>
<name>A0A0F9GCV2_9ZZZZ</name>
<dbReference type="PANTHER" id="PTHR24223">
    <property type="entry name" value="ATP-BINDING CASSETTE SUB-FAMILY C"/>
    <property type="match status" value="1"/>
</dbReference>
<dbReference type="GO" id="GO:0016020">
    <property type="term" value="C:membrane"/>
    <property type="evidence" value="ECO:0007669"/>
    <property type="project" value="TreeGrafter"/>
</dbReference>
<proteinExistence type="predicted"/>
<dbReference type="GO" id="GO:0016887">
    <property type="term" value="F:ATP hydrolysis activity"/>
    <property type="evidence" value="ECO:0007669"/>
    <property type="project" value="InterPro"/>
</dbReference>
<feature type="domain" description="ABC transporter" evidence="3">
    <location>
        <begin position="4"/>
        <end position="33"/>
    </location>
</feature>
<dbReference type="InterPro" id="IPR050173">
    <property type="entry name" value="ABC_transporter_C-like"/>
</dbReference>
<dbReference type="InterPro" id="IPR003439">
    <property type="entry name" value="ABC_transporter-like_ATP-bd"/>
</dbReference>
<dbReference type="InterPro" id="IPR027417">
    <property type="entry name" value="P-loop_NTPase"/>
</dbReference>
<feature type="non-terminal residue" evidence="4">
    <location>
        <position position="1"/>
    </location>
</feature>
<gene>
    <name evidence="4" type="ORF">LCGC14_1842710</name>
</gene>
<protein>
    <recommendedName>
        <fullName evidence="3">ABC transporter domain-containing protein</fullName>
    </recommendedName>
</protein>
<dbReference type="InterPro" id="IPR026349">
    <property type="entry name" value="CHP04255"/>
</dbReference>
<dbReference type="GO" id="GO:0005524">
    <property type="term" value="F:ATP binding"/>
    <property type="evidence" value="ECO:0007669"/>
    <property type="project" value="UniProtKB-KW"/>
</dbReference>
<evidence type="ECO:0000256" key="2">
    <source>
        <dbReference type="ARBA" id="ARBA00022840"/>
    </source>
</evidence>
<dbReference type="GO" id="GO:0042626">
    <property type="term" value="F:ATPase-coupled transmembrane transporter activity"/>
    <property type="evidence" value="ECO:0007669"/>
    <property type="project" value="TreeGrafter"/>
</dbReference>
<evidence type="ECO:0000256" key="1">
    <source>
        <dbReference type="ARBA" id="ARBA00022741"/>
    </source>
</evidence>
<keyword evidence="2" id="KW-0067">ATP-binding</keyword>
<dbReference type="AlphaFoldDB" id="A0A0F9GCV2"/>
<dbReference type="SUPFAM" id="SSF52540">
    <property type="entry name" value="P-loop containing nucleoside triphosphate hydrolases"/>
    <property type="match status" value="1"/>
</dbReference>
<organism evidence="4">
    <name type="scientific">marine sediment metagenome</name>
    <dbReference type="NCBI Taxonomy" id="412755"/>
    <lineage>
        <taxon>unclassified sequences</taxon>
        <taxon>metagenomes</taxon>
        <taxon>ecological metagenomes</taxon>
    </lineage>
</organism>